<name>A0A9Q0FLA9_9ROSI</name>
<dbReference type="SUPFAM" id="SSF53756">
    <property type="entry name" value="UDP-Glycosyltransferase/glycogen phosphorylase"/>
    <property type="match status" value="1"/>
</dbReference>
<reference evidence="4" key="1">
    <citation type="submission" date="2022-02" db="EMBL/GenBank/DDBJ databases">
        <authorList>
            <person name="Henning P.M."/>
            <person name="McCubbin A.G."/>
            <person name="Shore J.S."/>
        </authorList>
    </citation>
    <scope>NUCLEOTIDE SEQUENCE</scope>
    <source>
        <strain evidence="4">F60SS</strain>
        <tissue evidence="4">Leaves</tissue>
    </source>
</reference>
<dbReference type="PANTHER" id="PTHR48049:SF160">
    <property type="entry name" value="UDP-GLYCOSYLTRANSFERASE 91A1"/>
    <property type="match status" value="1"/>
</dbReference>
<evidence type="ECO:0000256" key="3">
    <source>
        <dbReference type="ARBA" id="ARBA00022679"/>
    </source>
</evidence>
<dbReference type="InterPro" id="IPR002213">
    <property type="entry name" value="UDP_glucos_trans"/>
</dbReference>
<dbReference type="Proteomes" id="UP001141552">
    <property type="component" value="Unassembled WGS sequence"/>
</dbReference>
<keyword evidence="5" id="KW-1185">Reference proteome</keyword>
<dbReference type="Pfam" id="PF00201">
    <property type="entry name" value="UDPGT"/>
    <property type="match status" value="1"/>
</dbReference>
<reference evidence="4" key="2">
    <citation type="journal article" date="2023" name="Plants (Basel)">
        <title>Annotation of the Turnera subulata (Passifloraceae) Draft Genome Reveals the S-Locus Evolved after the Divergence of Turneroideae from Passifloroideae in a Stepwise Manner.</title>
        <authorList>
            <person name="Henning P.M."/>
            <person name="Roalson E.H."/>
            <person name="Mir W."/>
            <person name="McCubbin A.G."/>
            <person name="Shore J.S."/>
        </authorList>
    </citation>
    <scope>NUCLEOTIDE SEQUENCE</scope>
    <source>
        <strain evidence="4">F60SS</strain>
    </source>
</reference>
<protein>
    <recommendedName>
        <fullName evidence="6">Glycosyltransferase</fullName>
    </recommendedName>
</protein>
<evidence type="ECO:0000313" key="4">
    <source>
        <dbReference type="EMBL" id="KAJ4833607.1"/>
    </source>
</evidence>
<organism evidence="4 5">
    <name type="scientific">Turnera subulata</name>
    <dbReference type="NCBI Taxonomy" id="218843"/>
    <lineage>
        <taxon>Eukaryota</taxon>
        <taxon>Viridiplantae</taxon>
        <taxon>Streptophyta</taxon>
        <taxon>Embryophyta</taxon>
        <taxon>Tracheophyta</taxon>
        <taxon>Spermatophyta</taxon>
        <taxon>Magnoliopsida</taxon>
        <taxon>eudicotyledons</taxon>
        <taxon>Gunneridae</taxon>
        <taxon>Pentapetalae</taxon>
        <taxon>rosids</taxon>
        <taxon>fabids</taxon>
        <taxon>Malpighiales</taxon>
        <taxon>Passifloraceae</taxon>
        <taxon>Turnera</taxon>
    </lineage>
</organism>
<keyword evidence="2" id="KW-0328">Glycosyltransferase</keyword>
<dbReference type="EMBL" id="JAKUCV010004904">
    <property type="protein sequence ID" value="KAJ4833607.1"/>
    <property type="molecule type" value="Genomic_DNA"/>
</dbReference>
<dbReference type="PANTHER" id="PTHR48049">
    <property type="entry name" value="GLYCOSYLTRANSFERASE"/>
    <property type="match status" value="1"/>
</dbReference>
<evidence type="ECO:0000256" key="2">
    <source>
        <dbReference type="ARBA" id="ARBA00022676"/>
    </source>
</evidence>
<dbReference type="OrthoDB" id="5835829at2759"/>
<dbReference type="CDD" id="cd03784">
    <property type="entry name" value="GT1_Gtf-like"/>
    <property type="match status" value="1"/>
</dbReference>
<dbReference type="GO" id="GO:0035251">
    <property type="term" value="F:UDP-glucosyltransferase activity"/>
    <property type="evidence" value="ECO:0007669"/>
    <property type="project" value="InterPro"/>
</dbReference>
<dbReference type="InterPro" id="IPR050481">
    <property type="entry name" value="UDP-glycosyltransf_plant"/>
</dbReference>
<evidence type="ECO:0000313" key="5">
    <source>
        <dbReference type="Proteomes" id="UP001141552"/>
    </source>
</evidence>
<evidence type="ECO:0008006" key="6">
    <source>
        <dbReference type="Google" id="ProtNLM"/>
    </source>
</evidence>
<gene>
    <name evidence="4" type="ORF">Tsubulata_022453</name>
</gene>
<comment type="similarity">
    <text evidence="1">Belongs to the UDP-glycosyltransferase family.</text>
</comment>
<evidence type="ECO:0000256" key="1">
    <source>
        <dbReference type="ARBA" id="ARBA00009995"/>
    </source>
</evidence>
<dbReference type="FunFam" id="3.40.50.2000:FF:000088">
    <property type="entry name" value="Glycosyltransferase"/>
    <property type="match status" value="1"/>
</dbReference>
<dbReference type="AlphaFoldDB" id="A0A9Q0FLA9"/>
<comment type="caution">
    <text evidence="4">The sequence shown here is derived from an EMBL/GenBank/DDBJ whole genome shotgun (WGS) entry which is preliminary data.</text>
</comment>
<dbReference type="Gene3D" id="3.40.50.2000">
    <property type="entry name" value="Glycogen Phosphorylase B"/>
    <property type="match status" value="2"/>
</dbReference>
<accession>A0A9Q0FLA9</accession>
<keyword evidence="3" id="KW-0808">Transferase</keyword>
<dbReference type="FunFam" id="3.40.50.2000:FF:000037">
    <property type="entry name" value="Glycosyltransferase"/>
    <property type="match status" value="1"/>
</dbReference>
<sequence>MDSMLGSSKPKHDKLHIAMFPWLAFGHMIPFLEFAKLLAQKGHRITFISTPRNIDRLPNVPPSLAPLISLVKIPLPRVDNLPQDSEATSDVPLKDVAFLEDAYDALHDSLAHFLQSSLPDWILCDFAAYWVPPLARRLNVPSCFFSIFTAATLGFMSPPSAEEDYRRVPEDLAATPKWVNFPTTVAYRYFEASKIGPPCLGWEPHKVGVINRFHGTLRGCDLIAVRTFKEFEAEWLKLLERIHLKPALPVGVLAPKPQEGPEDDDDASWRSIKDWLDNQTKGSVVYVAFGSEAKPSQEELTEIALGLELSGVPFFWVLRKRRGSADTEVVELPEGFEERVKGRGVVSTGWVPQLKILAHDSVGGFLTHSGWSSVVEALQFEKALVLLTFYADQGLNAKLFQEQKIGYLIPREERDGSFTRTAVAESVRVVIKEEEGKIYRDKAKEMRAVIGDVNQQSEYVDNFLDYLGGHKMHHGDH</sequence>
<proteinExistence type="inferred from homology"/>